<organism evidence="1 2">
    <name type="scientific">Zalaria obscura</name>
    <dbReference type="NCBI Taxonomy" id="2024903"/>
    <lineage>
        <taxon>Eukaryota</taxon>
        <taxon>Fungi</taxon>
        <taxon>Dikarya</taxon>
        <taxon>Ascomycota</taxon>
        <taxon>Pezizomycotina</taxon>
        <taxon>Dothideomycetes</taxon>
        <taxon>Dothideomycetidae</taxon>
        <taxon>Dothideales</taxon>
        <taxon>Zalariaceae</taxon>
        <taxon>Zalaria</taxon>
    </lineage>
</organism>
<dbReference type="EMBL" id="JAMKPW020000042">
    <property type="protein sequence ID" value="KAK8196050.1"/>
    <property type="molecule type" value="Genomic_DNA"/>
</dbReference>
<name>A0ACC3S494_9PEZI</name>
<evidence type="ECO:0000313" key="1">
    <source>
        <dbReference type="EMBL" id="KAK8196050.1"/>
    </source>
</evidence>
<proteinExistence type="predicted"/>
<sequence>MATTNGTGEPLPDGIFSLLDTDLYKLTMQCAILKYFPKVDVSYKFTNRTSDMKLNRAAFNWLQKQIAQLANISVSEEEIQWLSKTCDYFSKEYLEFLKTFRLHPESQVELSFQPVDSGSSESDGQPGDVSLYVKGLWLDTILYEIPLLALISEAYFKFVDTDWDHEGQVKRAYQKGMKLLENGCAFSEFGSRRRRDYKTHDLVIQGLQAAQEEGRKRNFAGKWTGTSNVHFAMKYGVAPVGTVAHEWFMGIAAVTNDYGKANETALQYWTGTFGRGILSIALTDTFGTPNFLEAFKKPAPPSMHLNPHDDEPPPNPSYAEVFTGVRQDSGDPYDFIKMMRSFYDSQNIHSGKVIVFSDSLNVEKCIEYMHATQEAHLTPSFGVGTFLTNDFVKKSSGGKSVPLNIVIKLNEAAGRPCIKISDNLGKNTGDAELVRRVKESLGYTEKTWEGGNEKTRWGTEEDSEVRGQESA</sequence>
<keyword evidence="1" id="KW-0436">Ligase</keyword>
<protein>
    <submittedName>
        <fullName evidence="1">Nicotinate phosphoribosyltransferase</fullName>
        <ecNumber evidence="1">6.3.4.21</ecNumber>
    </submittedName>
</protein>
<keyword evidence="2" id="KW-1185">Reference proteome</keyword>
<gene>
    <name evidence="1" type="primary">NPT1</name>
    <name evidence="1" type="ORF">M8818_007202</name>
</gene>
<evidence type="ECO:0000313" key="2">
    <source>
        <dbReference type="Proteomes" id="UP001320706"/>
    </source>
</evidence>
<keyword evidence="1" id="KW-0328">Glycosyltransferase</keyword>
<dbReference type="Proteomes" id="UP001320706">
    <property type="component" value="Unassembled WGS sequence"/>
</dbReference>
<reference evidence="1" key="1">
    <citation type="submission" date="2024-02" db="EMBL/GenBank/DDBJ databases">
        <title>Metagenome Assembled Genome of Zalaria obscura JY119.</title>
        <authorList>
            <person name="Vighnesh L."/>
            <person name="Jagadeeshwari U."/>
            <person name="Venkata Ramana C."/>
            <person name="Sasikala C."/>
        </authorList>
    </citation>
    <scope>NUCLEOTIDE SEQUENCE</scope>
    <source>
        <strain evidence="1">JY119</strain>
    </source>
</reference>
<keyword evidence="1" id="KW-0808">Transferase</keyword>
<accession>A0ACC3S494</accession>
<comment type="caution">
    <text evidence="1">The sequence shown here is derived from an EMBL/GenBank/DDBJ whole genome shotgun (WGS) entry which is preliminary data.</text>
</comment>
<dbReference type="EC" id="6.3.4.21" evidence="1"/>